<dbReference type="RefSeq" id="WP_052548832.1">
    <property type="nucleotide sequence ID" value="NZ_JMCC02000031.1"/>
</dbReference>
<comment type="caution">
    <text evidence="2">The sequence shown here is derived from an EMBL/GenBank/DDBJ whole genome shotgun (WGS) entry which is preliminary data.</text>
</comment>
<evidence type="ECO:0008006" key="4">
    <source>
        <dbReference type="Google" id="ProtNLM"/>
    </source>
</evidence>
<protein>
    <recommendedName>
        <fullName evidence="4">N-ATPase, AtpR subunit</fullName>
    </recommendedName>
</protein>
<keyword evidence="1" id="KW-0812">Transmembrane</keyword>
<organism evidence="2 3">
    <name type="scientific">Enhygromyxa salina</name>
    <dbReference type="NCBI Taxonomy" id="215803"/>
    <lineage>
        <taxon>Bacteria</taxon>
        <taxon>Pseudomonadati</taxon>
        <taxon>Myxococcota</taxon>
        <taxon>Polyangia</taxon>
        <taxon>Nannocystales</taxon>
        <taxon>Nannocystaceae</taxon>
        <taxon>Enhygromyxa</taxon>
    </lineage>
</organism>
<keyword evidence="1" id="KW-0472">Membrane</keyword>
<proteinExistence type="predicted"/>
<dbReference type="AlphaFoldDB" id="A0A0C2DA99"/>
<dbReference type="Pfam" id="PF12966">
    <property type="entry name" value="AtpR"/>
    <property type="match status" value="1"/>
</dbReference>
<dbReference type="EMBL" id="JMCC02000031">
    <property type="protein sequence ID" value="KIG16822.1"/>
    <property type="molecule type" value="Genomic_DNA"/>
</dbReference>
<evidence type="ECO:0000256" key="1">
    <source>
        <dbReference type="SAM" id="Phobius"/>
    </source>
</evidence>
<reference evidence="2 3" key="1">
    <citation type="submission" date="2014-12" db="EMBL/GenBank/DDBJ databases">
        <title>Genome assembly of Enhygromyxa salina DSM 15201.</title>
        <authorList>
            <person name="Sharma G."/>
            <person name="Subramanian S."/>
        </authorList>
    </citation>
    <scope>NUCLEOTIDE SEQUENCE [LARGE SCALE GENOMIC DNA]</scope>
    <source>
        <strain evidence="2 3">DSM 15201</strain>
    </source>
</reference>
<dbReference type="InterPro" id="IPR017581">
    <property type="entry name" value="AtpR-like"/>
</dbReference>
<gene>
    <name evidence="2" type="ORF">DB30_03984</name>
</gene>
<feature type="transmembrane region" description="Helical" evidence="1">
    <location>
        <begin position="6"/>
        <end position="26"/>
    </location>
</feature>
<evidence type="ECO:0000313" key="3">
    <source>
        <dbReference type="Proteomes" id="UP000031599"/>
    </source>
</evidence>
<name>A0A0C2DA99_9BACT</name>
<keyword evidence="1" id="KW-1133">Transmembrane helix</keyword>
<sequence length="94" mass="10008">MTAEQLARVLAGFSIGVAAGAVYLLLLRRSVRALVQRREAASMLRSAPARVAAPVLVLVLMARWDPLALLGSVVGLLLTQIAAQLSARTRSFEP</sequence>
<evidence type="ECO:0000313" key="2">
    <source>
        <dbReference type="EMBL" id="KIG16822.1"/>
    </source>
</evidence>
<dbReference type="Proteomes" id="UP000031599">
    <property type="component" value="Unassembled WGS sequence"/>
</dbReference>
<accession>A0A0C2DA99</accession>